<reference evidence="10" key="1">
    <citation type="submission" date="2023-10" db="EMBL/GenBank/DDBJ databases">
        <title>Chromosome-level genome of the transformable northern wattle, Acacia crassicarpa.</title>
        <authorList>
            <person name="Massaro I."/>
            <person name="Sinha N.R."/>
            <person name="Poethig S."/>
            <person name="Leichty A.R."/>
        </authorList>
    </citation>
    <scope>NUCLEOTIDE SEQUENCE</scope>
    <source>
        <strain evidence="10">Acra3RX</strain>
        <tissue evidence="10">Leaf</tissue>
    </source>
</reference>
<comment type="similarity">
    <text evidence="2 8">Belongs to the DHHC palmitoyltransferase family.</text>
</comment>
<feature type="transmembrane region" description="Helical" evidence="8">
    <location>
        <begin position="277"/>
        <end position="297"/>
    </location>
</feature>
<evidence type="ECO:0000313" key="11">
    <source>
        <dbReference type="Proteomes" id="UP001293593"/>
    </source>
</evidence>
<comment type="domain">
    <text evidence="8">The DHHC domain is required for palmitoyltransferase activity.</text>
</comment>
<dbReference type="EMBL" id="JAWXYG010000012">
    <property type="protein sequence ID" value="KAK4257986.1"/>
    <property type="molecule type" value="Genomic_DNA"/>
</dbReference>
<keyword evidence="7 8" id="KW-0012">Acyltransferase</keyword>
<evidence type="ECO:0000256" key="3">
    <source>
        <dbReference type="ARBA" id="ARBA00022679"/>
    </source>
</evidence>
<proteinExistence type="inferred from homology"/>
<accession>A0AAE1IW20</accession>
<dbReference type="Pfam" id="PF01529">
    <property type="entry name" value="DHHC"/>
    <property type="match status" value="1"/>
</dbReference>
<evidence type="ECO:0000313" key="10">
    <source>
        <dbReference type="EMBL" id="KAK4257986.1"/>
    </source>
</evidence>
<comment type="catalytic activity">
    <reaction evidence="8">
        <text>L-cysteinyl-[protein] + hexadecanoyl-CoA = S-hexadecanoyl-L-cysteinyl-[protein] + CoA</text>
        <dbReference type="Rhea" id="RHEA:36683"/>
        <dbReference type="Rhea" id="RHEA-COMP:10131"/>
        <dbReference type="Rhea" id="RHEA-COMP:11032"/>
        <dbReference type="ChEBI" id="CHEBI:29950"/>
        <dbReference type="ChEBI" id="CHEBI:57287"/>
        <dbReference type="ChEBI" id="CHEBI:57379"/>
        <dbReference type="ChEBI" id="CHEBI:74151"/>
        <dbReference type="EC" id="2.3.1.225"/>
    </reaction>
</comment>
<organism evidence="10 11">
    <name type="scientific">Acacia crassicarpa</name>
    <name type="common">northern wattle</name>
    <dbReference type="NCBI Taxonomy" id="499986"/>
    <lineage>
        <taxon>Eukaryota</taxon>
        <taxon>Viridiplantae</taxon>
        <taxon>Streptophyta</taxon>
        <taxon>Embryophyta</taxon>
        <taxon>Tracheophyta</taxon>
        <taxon>Spermatophyta</taxon>
        <taxon>Magnoliopsida</taxon>
        <taxon>eudicotyledons</taxon>
        <taxon>Gunneridae</taxon>
        <taxon>Pentapetalae</taxon>
        <taxon>rosids</taxon>
        <taxon>fabids</taxon>
        <taxon>Fabales</taxon>
        <taxon>Fabaceae</taxon>
        <taxon>Caesalpinioideae</taxon>
        <taxon>mimosoid clade</taxon>
        <taxon>Acacieae</taxon>
        <taxon>Acacia</taxon>
    </lineage>
</organism>
<name>A0AAE1IW20_9FABA</name>
<dbReference type="GO" id="GO:0019706">
    <property type="term" value="F:protein-cysteine S-palmitoyltransferase activity"/>
    <property type="evidence" value="ECO:0007669"/>
    <property type="project" value="UniProtKB-EC"/>
</dbReference>
<dbReference type="InterPro" id="IPR039859">
    <property type="entry name" value="PFA4/ZDH16/20/ERF2-like"/>
</dbReference>
<evidence type="ECO:0000256" key="4">
    <source>
        <dbReference type="ARBA" id="ARBA00022692"/>
    </source>
</evidence>
<comment type="subcellular location">
    <subcellularLocation>
        <location evidence="1">Endomembrane system</location>
        <topology evidence="1">Multi-pass membrane protein</topology>
    </subcellularLocation>
</comment>
<evidence type="ECO:0000259" key="9">
    <source>
        <dbReference type="Pfam" id="PF01529"/>
    </source>
</evidence>
<evidence type="ECO:0000256" key="8">
    <source>
        <dbReference type="RuleBase" id="RU079119"/>
    </source>
</evidence>
<dbReference type="AlphaFoldDB" id="A0AAE1IW20"/>
<evidence type="ECO:0000256" key="7">
    <source>
        <dbReference type="ARBA" id="ARBA00023315"/>
    </source>
</evidence>
<dbReference type="PANTHER" id="PTHR12246">
    <property type="entry name" value="PALMITOYLTRANSFERASE ZDHHC16"/>
    <property type="match status" value="1"/>
</dbReference>
<evidence type="ECO:0000256" key="6">
    <source>
        <dbReference type="ARBA" id="ARBA00023136"/>
    </source>
</evidence>
<dbReference type="EC" id="2.3.1.225" evidence="8"/>
<feature type="transmembrane region" description="Helical" evidence="8">
    <location>
        <begin position="207"/>
        <end position="233"/>
    </location>
</feature>
<feature type="transmembrane region" description="Helical" evidence="8">
    <location>
        <begin position="83"/>
        <end position="102"/>
    </location>
</feature>
<dbReference type="Proteomes" id="UP001293593">
    <property type="component" value="Unassembled WGS sequence"/>
</dbReference>
<sequence>MVEGTSNDDLLRTPEAIRSSEEQYVAAVTDNYETTCWGCGLRLLLPSCTSVFKCAWCGAITNQNKQKQEKKCIKWRRLRDRCVVPIVITFMLFVIFGGVWALYPYVLSFSLCGITHCIITAILSISTISYFSLAAFKCAGTPPNILWGSYPTVGKGYLENYTYCDYCSKPKPPGTHHCRSCEKCIMDMDHHCPFIGNCVGAANHRDFIAFLISAVVSTLYVSIMSAYASYLIWPSVKYSSLGGLKGITRRDVVWRAMYDITSALLRSVLFLPPRGFVLVYLFFSSLSVQIGLSVLLWQQLSYVYEGKTYLGHLSSQEETSSEGKKDCQNFVRFFGFPYFITRFLQNFRMGRKKHTK</sequence>
<protein>
    <recommendedName>
        <fullName evidence="8">S-acyltransferase</fullName>
        <ecNumber evidence="8">2.3.1.225</ecNumber>
    </recommendedName>
    <alternativeName>
        <fullName evidence="8">Palmitoyltransferase</fullName>
    </alternativeName>
</protein>
<dbReference type="InterPro" id="IPR001594">
    <property type="entry name" value="Palmitoyltrfase_DHHC"/>
</dbReference>
<feature type="domain" description="Palmitoyltransferase DHHC" evidence="9">
    <location>
        <begin position="160"/>
        <end position="311"/>
    </location>
</feature>
<feature type="transmembrane region" description="Helical" evidence="8">
    <location>
        <begin position="108"/>
        <end position="131"/>
    </location>
</feature>
<dbReference type="GO" id="GO:0012505">
    <property type="term" value="C:endomembrane system"/>
    <property type="evidence" value="ECO:0007669"/>
    <property type="project" value="UniProtKB-SubCell"/>
</dbReference>
<keyword evidence="11" id="KW-1185">Reference proteome</keyword>
<comment type="caution">
    <text evidence="10">The sequence shown here is derived from an EMBL/GenBank/DDBJ whole genome shotgun (WGS) entry which is preliminary data.</text>
</comment>
<evidence type="ECO:0000256" key="5">
    <source>
        <dbReference type="ARBA" id="ARBA00022989"/>
    </source>
</evidence>
<dbReference type="PROSITE" id="PS50216">
    <property type="entry name" value="DHHC"/>
    <property type="match status" value="1"/>
</dbReference>
<keyword evidence="6 8" id="KW-0472">Membrane</keyword>
<gene>
    <name evidence="10" type="ORF">QN277_007504</name>
</gene>
<keyword evidence="3 8" id="KW-0808">Transferase</keyword>
<keyword evidence="5 8" id="KW-1133">Transmembrane helix</keyword>
<evidence type="ECO:0000256" key="1">
    <source>
        <dbReference type="ARBA" id="ARBA00004127"/>
    </source>
</evidence>
<keyword evidence="4 8" id="KW-0812">Transmembrane</keyword>
<evidence type="ECO:0000256" key="2">
    <source>
        <dbReference type="ARBA" id="ARBA00008574"/>
    </source>
</evidence>